<dbReference type="AlphaFoldDB" id="A0A370V3Z4"/>
<dbReference type="RefSeq" id="WP_061090772.1">
    <property type="nucleotide sequence ID" value="NZ_CP072689.1"/>
</dbReference>
<dbReference type="Proteomes" id="UP000254454">
    <property type="component" value="Unassembled WGS sequence"/>
</dbReference>
<evidence type="ECO:0000313" key="2">
    <source>
        <dbReference type="EMBL" id="RDR23689.1"/>
    </source>
</evidence>
<protein>
    <submittedName>
        <fullName evidence="2">Uncharacterized protein</fullName>
    </submittedName>
</protein>
<evidence type="ECO:0000313" key="3">
    <source>
        <dbReference type="Proteomes" id="UP000254454"/>
    </source>
</evidence>
<comment type="caution">
    <text evidence="2">The sequence shown here is derived from an EMBL/GenBank/DDBJ whole genome shotgun (WGS) entry which is preliminary data.</text>
</comment>
<dbReference type="GeneID" id="86945449"/>
<dbReference type="InterPro" id="IPR008964">
    <property type="entry name" value="Invasin/intimin_cell_adhesion"/>
</dbReference>
<dbReference type="SUPFAM" id="SSF49373">
    <property type="entry name" value="Invasin/intimin cell-adhesion fragments"/>
    <property type="match status" value="1"/>
</dbReference>
<dbReference type="EMBL" id="JAHCRT010000009">
    <property type="protein sequence ID" value="MDQ9294460.1"/>
    <property type="molecule type" value="Genomic_DNA"/>
</dbReference>
<dbReference type="EMBL" id="QONO01000189">
    <property type="protein sequence ID" value="RDR23689.1"/>
    <property type="molecule type" value="Genomic_DNA"/>
</dbReference>
<accession>A0A370V3Z4</accession>
<keyword evidence="4" id="KW-1185">Reference proteome</keyword>
<sequence>MMSKITGVLVDNHIYDIKNDMTNGYHFPNCLFPGATFKMVIDNDPVNNDKVKWSCSTDADNNVLAISQDGTVTFPDVDEKCIGNIFAIFATDKSTNKSAGIYMFTVKRFFKYSIETYNSVKDILPWVKKMNGEFPEAQDIDSYDYNDHDSGHIIKREVNAGLYQEWGDVANSGWNTNSECAGICRIYAFNKEDNIYYWLKNDGVRQELSVGFTAQAVASYGESIA</sequence>
<dbReference type="Proteomes" id="UP001235723">
    <property type="component" value="Unassembled WGS sequence"/>
</dbReference>
<gene>
    <name evidence="2" type="ORF">C4A13_00059</name>
    <name evidence="1" type="ORF">KJE03_13405</name>
</gene>
<reference evidence="2 3" key="1">
    <citation type="submission" date="2018-06" db="EMBL/GenBank/DDBJ databases">
        <title>Recombination Drives Gene Content and Phenotype Evolution in Wild Type E. coli Strains.</title>
        <authorList>
            <person name="Field C.M."/>
            <person name="Silander O.K."/>
            <person name="Van Nimwegen E."/>
        </authorList>
    </citation>
    <scope>NUCLEOTIDE SEQUENCE [LARGE SCALE GENOMIC DNA]</scope>
    <source>
        <strain evidence="2 3">SC344</strain>
    </source>
</reference>
<evidence type="ECO:0000313" key="1">
    <source>
        <dbReference type="EMBL" id="MDQ9294460.1"/>
    </source>
</evidence>
<organism evidence="2 3">
    <name type="scientific">Escherichia marmotae</name>
    <dbReference type="NCBI Taxonomy" id="1499973"/>
    <lineage>
        <taxon>Bacteria</taxon>
        <taxon>Pseudomonadati</taxon>
        <taxon>Pseudomonadota</taxon>
        <taxon>Gammaproteobacteria</taxon>
        <taxon>Enterobacterales</taxon>
        <taxon>Enterobacteriaceae</taxon>
        <taxon>Escherichia</taxon>
    </lineage>
</organism>
<evidence type="ECO:0000313" key="4">
    <source>
        <dbReference type="Proteomes" id="UP001235723"/>
    </source>
</evidence>
<dbReference type="Gene3D" id="2.60.40.1080">
    <property type="match status" value="1"/>
</dbReference>
<proteinExistence type="predicted"/>
<name>A0A370V3Z4_9ESCH</name>
<reference evidence="1 4" key="2">
    <citation type="submission" date="2021-05" db="EMBL/GenBank/DDBJ databases">
        <title>Genome sequence of E. marmotae isolates.</title>
        <authorList>
            <person name="Binsker U."/>
            <person name="Hammerl J.A."/>
        </authorList>
    </citation>
    <scope>NUCLEOTIDE SEQUENCE [LARGE SCALE GENOMIC DNA]</scope>
    <source>
        <strain evidence="1 4">21-MO00586</strain>
    </source>
</reference>